<dbReference type="PANTHER" id="PTHR43048">
    <property type="entry name" value="METHYLMALONYL-COA EPIMERASE"/>
    <property type="match status" value="1"/>
</dbReference>
<evidence type="ECO:0000259" key="2">
    <source>
        <dbReference type="PROSITE" id="PS51819"/>
    </source>
</evidence>
<dbReference type="InterPro" id="IPR029068">
    <property type="entry name" value="Glyas_Bleomycin-R_OHBP_Dase"/>
</dbReference>
<dbReference type="RefSeq" id="WP_243536741.1">
    <property type="nucleotide sequence ID" value="NZ_CP093442.1"/>
</dbReference>
<dbReference type="PANTHER" id="PTHR43048:SF5">
    <property type="entry name" value="BLR5325 PROTEIN"/>
    <property type="match status" value="1"/>
</dbReference>
<evidence type="ECO:0000256" key="1">
    <source>
        <dbReference type="ARBA" id="ARBA00022723"/>
    </source>
</evidence>
<keyword evidence="1" id="KW-0479">Metal-binding</keyword>
<protein>
    <submittedName>
        <fullName evidence="3">VOC family protein</fullName>
    </submittedName>
</protein>
<feature type="domain" description="VOC" evidence="2">
    <location>
        <begin position="8"/>
        <end position="145"/>
    </location>
</feature>
<accession>A0ABY4CAS7</accession>
<name>A0ABY4CAS7_9BACT</name>
<evidence type="ECO:0000313" key="3">
    <source>
        <dbReference type="EMBL" id="UOF00613.1"/>
    </source>
</evidence>
<dbReference type="Pfam" id="PF13669">
    <property type="entry name" value="Glyoxalase_4"/>
    <property type="match status" value="1"/>
</dbReference>
<sequence>MAKSKLLRMDNIGIMVSDMKKTVAFFKELGLEVQGEATVEGKWVDKILALENVKCDIVMMQTPGSEVRLELSEFKRPKAISGEPAPVNTAGLHRIMFAVTDINETIERLRGHGAEMLDEIVQYENAYLLCYLRGPDGIIVALAQEL</sequence>
<dbReference type="InterPro" id="IPR051785">
    <property type="entry name" value="MMCE/EMCE_epimerase"/>
</dbReference>
<dbReference type="Proteomes" id="UP000830116">
    <property type="component" value="Chromosome"/>
</dbReference>
<dbReference type="Gene3D" id="3.10.180.10">
    <property type="entry name" value="2,3-Dihydroxybiphenyl 1,2-Dioxygenase, domain 1"/>
    <property type="match status" value="1"/>
</dbReference>
<dbReference type="CDD" id="cd08353">
    <property type="entry name" value="VOC_like"/>
    <property type="match status" value="1"/>
</dbReference>
<evidence type="ECO:0000313" key="4">
    <source>
        <dbReference type="Proteomes" id="UP000830116"/>
    </source>
</evidence>
<dbReference type="SUPFAM" id="SSF54593">
    <property type="entry name" value="Glyoxalase/Bleomycin resistance protein/Dihydroxybiphenyl dioxygenase"/>
    <property type="match status" value="1"/>
</dbReference>
<proteinExistence type="predicted"/>
<keyword evidence="4" id="KW-1185">Reference proteome</keyword>
<dbReference type="PROSITE" id="PS51819">
    <property type="entry name" value="VOC"/>
    <property type="match status" value="1"/>
</dbReference>
<reference evidence="3" key="1">
    <citation type="submission" date="2022-03" db="EMBL/GenBank/DDBJ databases">
        <title>Genome Identification and Characterization of new species Bdellovibrio reynosense LBG001 sp. nov. from a Mexico soil sample.</title>
        <authorList>
            <person name="Camilli A."/>
            <person name="Ajao Y."/>
            <person name="Guo X."/>
        </authorList>
    </citation>
    <scope>NUCLEOTIDE SEQUENCE</scope>
    <source>
        <strain evidence="3">LBG001</strain>
    </source>
</reference>
<dbReference type="EMBL" id="CP093442">
    <property type="protein sequence ID" value="UOF00613.1"/>
    <property type="molecule type" value="Genomic_DNA"/>
</dbReference>
<dbReference type="InterPro" id="IPR037523">
    <property type="entry name" value="VOC_core"/>
</dbReference>
<gene>
    <name evidence="3" type="ORF">MNR06_12990</name>
</gene>
<organism evidence="3 4">
    <name type="scientific">Bdellovibrio reynosensis</name>
    <dbReference type="NCBI Taxonomy" id="2835041"/>
    <lineage>
        <taxon>Bacteria</taxon>
        <taxon>Pseudomonadati</taxon>
        <taxon>Bdellovibrionota</taxon>
        <taxon>Bdellovibrionia</taxon>
        <taxon>Bdellovibrionales</taxon>
        <taxon>Pseudobdellovibrionaceae</taxon>
        <taxon>Bdellovibrio</taxon>
    </lineage>
</organism>